<name>A0AAW1KGW6_POPJA</name>
<evidence type="ECO:0000256" key="2">
    <source>
        <dbReference type="SAM" id="SignalP"/>
    </source>
</evidence>
<comment type="caution">
    <text evidence="3">The sequence shown here is derived from an EMBL/GenBank/DDBJ whole genome shotgun (WGS) entry which is preliminary data.</text>
</comment>
<keyword evidence="1" id="KW-1133">Transmembrane helix</keyword>
<protein>
    <submittedName>
        <fullName evidence="3">Uncharacterized protein</fullName>
    </submittedName>
</protein>
<proteinExistence type="predicted"/>
<organism evidence="3 4">
    <name type="scientific">Popillia japonica</name>
    <name type="common">Japanese beetle</name>
    <dbReference type="NCBI Taxonomy" id="7064"/>
    <lineage>
        <taxon>Eukaryota</taxon>
        <taxon>Metazoa</taxon>
        <taxon>Ecdysozoa</taxon>
        <taxon>Arthropoda</taxon>
        <taxon>Hexapoda</taxon>
        <taxon>Insecta</taxon>
        <taxon>Pterygota</taxon>
        <taxon>Neoptera</taxon>
        <taxon>Endopterygota</taxon>
        <taxon>Coleoptera</taxon>
        <taxon>Polyphaga</taxon>
        <taxon>Scarabaeiformia</taxon>
        <taxon>Scarabaeidae</taxon>
        <taxon>Rutelinae</taxon>
        <taxon>Popillia</taxon>
    </lineage>
</organism>
<evidence type="ECO:0000313" key="4">
    <source>
        <dbReference type="Proteomes" id="UP001458880"/>
    </source>
</evidence>
<accession>A0AAW1KGW6</accession>
<dbReference type="AlphaFoldDB" id="A0AAW1KGW6"/>
<dbReference type="Proteomes" id="UP001458880">
    <property type="component" value="Unassembled WGS sequence"/>
</dbReference>
<dbReference type="EMBL" id="JASPKY010000238">
    <property type="protein sequence ID" value="KAK9717592.1"/>
    <property type="molecule type" value="Genomic_DNA"/>
</dbReference>
<feature type="chain" id="PRO_5043463709" evidence="2">
    <location>
        <begin position="22"/>
        <end position="199"/>
    </location>
</feature>
<keyword evidence="1" id="KW-0812">Transmembrane</keyword>
<feature type="signal peptide" evidence="2">
    <location>
        <begin position="1"/>
        <end position="21"/>
    </location>
</feature>
<evidence type="ECO:0000256" key="1">
    <source>
        <dbReference type="SAM" id="Phobius"/>
    </source>
</evidence>
<gene>
    <name evidence="3" type="ORF">QE152_g23659</name>
</gene>
<reference evidence="3 4" key="1">
    <citation type="journal article" date="2024" name="BMC Genomics">
        <title>De novo assembly and annotation of Popillia japonica's genome with initial clues to its potential as an invasive pest.</title>
        <authorList>
            <person name="Cucini C."/>
            <person name="Boschi S."/>
            <person name="Funari R."/>
            <person name="Cardaioli E."/>
            <person name="Iannotti N."/>
            <person name="Marturano G."/>
            <person name="Paoli F."/>
            <person name="Bruttini M."/>
            <person name="Carapelli A."/>
            <person name="Frati F."/>
            <person name="Nardi F."/>
        </authorList>
    </citation>
    <scope>NUCLEOTIDE SEQUENCE [LARGE SCALE GENOMIC DNA]</scope>
    <source>
        <strain evidence="3">DMR45628</strain>
    </source>
</reference>
<keyword evidence="2" id="KW-0732">Signal</keyword>
<keyword evidence="1" id="KW-0472">Membrane</keyword>
<sequence>MTLRKIFTATIFCFLFYGSRGAISSGGQFEENAVPRGLDTKSVLTSIASNLMSRGFVTTGGGSQVVSLNLTNLLVLILLKALIFAAGSLGAGTWKGGYGRSSDGEETLVTNEEILMYLAYLTGVPGDNHCLKFIACQGPQQARRYVAAGEMLLKASKMFTDEDDPSHEVSINELRQAANFGLNGGDCNRYSCSKSNSTK</sequence>
<keyword evidence="4" id="KW-1185">Reference proteome</keyword>
<feature type="transmembrane region" description="Helical" evidence="1">
    <location>
        <begin position="73"/>
        <end position="94"/>
    </location>
</feature>
<evidence type="ECO:0000313" key="3">
    <source>
        <dbReference type="EMBL" id="KAK9717592.1"/>
    </source>
</evidence>